<keyword evidence="2 5" id="KW-0699">rRNA-binding</keyword>
<dbReference type="PROSITE" id="PS51257">
    <property type="entry name" value="PROKAR_LIPOPROTEIN"/>
    <property type="match status" value="1"/>
</dbReference>
<dbReference type="GO" id="GO:0019843">
    <property type="term" value="F:rRNA binding"/>
    <property type="evidence" value="ECO:0007669"/>
    <property type="project" value="UniProtKB-UniRule"/>
</dbReference>
<dbReference type="Gene3D" id="1.10.8.50">
    <property type="match status" value="1"/>
</dbReference>
<comment type="subunit">
    <text evidence="5">Associates with stalled 50S ribosomal subunits. Binds to RqcP.</text>
</comment>
<keyword evidence="4 5" id="KW-0648">Protein biosynthesis</keyword>
<dbReference type="PANTHER" id="PTHR15239:SF6">
    <property type="entry name" value="RIBOSOME QUALITY CONTROL COMPLEX SUBUNIT NEMF"/>
    <property type="match status" value="1"/>
</dbReference>
<comment type="caution">
    <text evidence="7">The sequence shown here is derived from an EMBL/GenBank/DDBJ whole genome shotgun (WGS) entry which is preliminary data.</text>
</comment>
<dbReference type="Gene3D" id="2.30.310.10">
    <property type="entry name" value="ibrinogen binding protein from staphylococcus aureus domain"/>
    <property type="match status" value="1"/>
</dbReference>
<reference evidence="7 8" key="2">
    <citation type="submission" date="2007-04" db="EMBL/GenBank/DDBJ databases">
        <title>Draft genome sequence of Ruminococcus torques (ATCC 27756).</title>
        <authorList>
            <person name="Sudarsanam P."/>
            <person name="Ley R."/>
            <person name="Guruge J."/>
            <person name="Turnbaugh P.J."/>
            <person name="Mahowald M."/>
            <person name="Liep D."/>
            <person name="Gordon J."/>
        </authorList>
    </citation>
    <scope>NUCLEOTIDE SEQUENCE [LARGE SCALE GENOMIC DNA]</scope>
    <source>
        <strain evidence="7 8">ATCC 27756</strain>
    </source>
</reference>
<evidence type="ECO:0000256" key="2">
    <source>
        <dbReference type="ARBA" id="ARBA00022730"/>
    </source>
</evidence>
<dbReference type="AlphaFoldDB" id="A5KQ53"/>
<proteinExistence type="inferred from homology"/>
<dbReference type="GO" id="GO:0000049">
    <property type="term" value="F:tRNA binding"/>
    <property type="evidence" value="ECO:0007669"/>
    <property type="project" value="UniProtKB-UniRule"/>
</dbReference>
<dbReference type="HAMAP" id="MF_00844_B">
    <property type="entry name" value="RqcH_B"/>
    <property type="match status" value="1"/>
</dbReference>
<evidence type="ECO:0000313" key="7">
    <source>
        <dbReference type="EMBL" id="EDK23395.1"/>
    </source>
</evidence>
<dbReference type="FunFam" id="2.30.310.10:FF:000004">
    <property type="entry name" value="Fibronectin-binding protein A"/>
    <property type="match status" value="1"/>
</dbReference>
<sequence>MVNRSFFILLFMIYFLIYSCSKEKCFIISLLNNSKYGEFIMAFDGIVVAGLVHELKQKLTDGRIAKIAQPEADELLLTIKSPCGQHRLLISANASLPLIYLTDTNKPSPITAPNFCMLLRKHISNSRITDISQPKLERIICFTIEHFDELGDLCQKKLIVEIMGKHSNIIFCSEDGTIIDSIKHVSAQMSSVREVLPGRKYFIPDTMHKKDPLTTEWKEFSLSVNDKPMSVAKALYTSFTGISPVTAEEICYLAGIDSTLPAKEYSQDVLFHLYTQFTIYLSAIKEGRFEPAIYYDKQEPKEFSALELTYLSAYEKRLFPSVCEILRTYYSERSLITRIRQKSVDLRHIVQTALERNRKKYDLQMRQLKDTENRDKYKVYGELINAYGYNVPEGAKQMEALNYYTNETVTIPLDPTSTPQENAQRFFAKYNKQKRTFEALTQLIRETKDEISYLESIQTSLDIAMTEDDLAAIKEELSETGYVRRKTVRKKIKLKNEPLHYISSDGFHMYVGKNNLQNDALTFDFAAGCDWWFHAKQAPGSHVIVKTNGEELPDRTFEEAGKLAAYYSSMRGSEKVEIDYIEKKHIKKPKGAKPGFVVYYTNYSLVIDSDIRGIQKISGS</sequence>
<dbReference type="Pfam" id="PF05670">
    <property type="entry name" value="NFACT-R_1"/>
    <property type="match status" value="1"/>
</dbReference>
<accession>A5KQ53</accession>
<dbReference type="GO" id="GO:1990112">
    <property type="term" value="C:RQC complex"/>
    <property type="evidence" value="ECO:0007669"/>
    <property type="project" value="TreeGrafter"/>
</dbReference>
<dbReference type="InterPro" id="IPR043682">
    <property type="entry name" value="RqcH_bacterial"/>
</dbReference>
<protein>
    <recommendedName>
        <fullName evidence="5">Rqc2 homolog RqcH</fullName>
        <shortName evidence="5">RqcH</shortName>
    </recommendedName>
</protein>
<dbReference type="EMBL" id="AAVP02000015">
    <property type="protein sequence ID" value="EDK23395.1"/>
    <property type="molecule type" value="Genomic_DNA"/>
</dbReference>
<keyword evidence="1 5" id="KW-0820">tRNA-binding</keyword>
<dbReference type="SUPFAM" id="SSF46946">
    <property type="entry name" value="S13-like H2TH domain"/>
    <property type="match status" value="1"/>
</dbReference>
<evidence type="ECO:0000256" key="1">
    <source>
        <dbReference type="ARBA" id="ARBA00022555"/>
    </source>
</evidence>
<feature type="domain" description="NFACT RNA-binding" evidence="6">
    <location>
        <begin position="500"/>
        <end position="591"/>
    </location>
</feature>
<reference evidence="7 8" key="1">
    <citation type="submission" date="2007-03" db="EMBL/GenBank/DDBJ databases">
        <authorList>
            <person name="Fulton L."/>
            <person name="Clifton S."/>
            <person name="Fulton B."/>
            <person name="Xu J."/>
            <person name="Minx P."/>
            <person name="Pepin K.H."/>
            <person name="Johnson M."/>
            <person name="Thiruvilangam P."/>
            <person name="Bhonagiri V."/>
            <person name="Nash W.E."/>
            <person name="Mardis E.R."/>
            <person name="Wilson R.K."/>
        </authorList>
    </citation>
    <scope>NUCLEOTIDE SEQUENCE [LARGE SCALE GENOMIC DNA]</scope>
    <source>
        <strain evidence="7 8">ATCC 27756</strain>
    </source>
</reference>
<keyword evidence="3 5" id="KW-0694">RNA-binding</keyword>
<evidence type="ECO:0000256" key="5">
    <source>
        <dbReference type="HAMAP-Rule" id="MF_00844"/>
    </source>
</evidence>
<evidence type="ECO:0000256" key="4">
    <source>
        <dbReference type="ARBA" id="ARBA00022917"/>
    </source>
</evidence>
<evidence type="ECO:0000259" key="6">
    <source>
        <dbReference type="Pfam" id="PF05670"/>
    </source>
</evidence>
<dbReference type="PaxDb" id="411460-RUMTOR_02390"/>
<comment type="similarity">
    <text evidence="5">Belongs to the NEMF family.</text>
</comment>
<dbReference type="InterPro" id="IPR051608">
    <property type="entry name" value="RQC_Subunit_NEMF"/>
</dbReference>
<dbReference type="GO" id="GO:0072344">
    <property type="term" value="P:rescue of stalled ribosome"/>
    <property type="evidence" value="ECO:0007669"/>
    <property type="project" value="UniProtKB-UniRule"/>
</dbReference>
<organism evidence="7 8">
    <name type="scientific">[Ruminococcus] torques ATCC 27756</name>
    <dbReference type="NCBI Taxonomy" id="411460"/>
    <lineage>
        <taxon>Bacteria</taxon>
        <taxon>Bacillati</taxon>
        <taxon>Bacillota</taxon>
        <taxon>Clostridia</taxon>
        <taxon>Lachnospirales</taxon>
        <taxon>Lachnospiraceae</taxon>
        <taxon>Mediterraneibacter</taxon>
    </lineage>
</organism>
<evidence type="ECO:0000256" key="3">
    <source>
        <dbReference type="ARBA" id="ARBA00022884"/>
    </source>
</evidence>
<dbReference type="InterPro" id="IPR010979">
    <property type="entry name" value="Ribosomal_uS13-like_H2TH"/>
</dbReference>
<dbReference type="HOGENOM" id="CLU_022481_2_1_9"/>
<dbReference type="Pfam" id="PF05833">
    <property type="entry name" value="NFACT_N"/>
    <property type="match status" value="1"/>
</dbReference>
<gene>
    <name evidence="7" type="primary">FbpA</name>
    <name evidence="5" type="synonym">rqcH</name>
    <name evidence="7" type="ORF">RUMTOR_02390</name>
</gene>
<comment type="function">
    <text evidence="5">Key component of the ribosome quality control system (RQC), a ribosome-associated complex that mediates the extraction of incompletely synthesized nascent chains from stalled ribosomes and their subsequent degradation. RqcH recruits Ala-charged tRNA, and with RqcP directs the elongation of stalled nascent chains on 50S ribosomal subunits, leading to non-templated C-terminal alanine extensions (Ala tail). The Ala tail promotes nascent chain degradation. May add between 1 and at least 8 Ala residues. Binds to stalled 50S ribosomal subunits.</text>
</comment>
<evidence type="ECO:0000313" key="8">
    <source>
        <dbReference type="Proteomes" id="UP000003577"/>
    </source>
</evidence>
<name>A5KQ53_9FIRM</name>
<dbReference type="InterPro" id="IPR008532">
    <property type="entry name" value="NFACT_RNA-bd"/>
</dbReference>
<dbReference type="PANTHER" id="PTHR15239">
    <property type="entry name" value="NUCLEAR EXPORT MEDIATOR FACTOR NEMF"/>
    <property type="match status" value="1"/>
</dbReference>
<dbReference type="GO" id="GO:0043023">
    <property type="term" value="F:ribosomal large subunit binding"/>
    <property type="evidence" value="ECO:0007669"/>
    <property type="project" value="UniProtKB-UniRule"/>
</dbReference>
<dbReference type="Proteomes" id="UP000003577">
    <property type="component" value="Unassembled WGS sequence"/>
</dbReference>